<dbReference type="GO" id="GO:0000105">
    <property type="term" value="P:L-histidine biosynthetic process"/>
    <property type="evidence" value="ECO:0007669"/>
    <property type="project" value="UniProtKB-UniRule"/>
</dbReference>
<dbReference type="NCBIfam" id="TIGR00070">
    <property type="entry name" value="hisG"/>
    <property type="match status" value="1"/>
</dbReference>
<reference evidence="16 17" key="1">
    <citation type="submission" date="2018-08" db="EMBL/GenBank/DDBJ databases">
        <title>Meiothermus granaticius genome AF-68 sequencing project.</title>
        <authorList>
            <person name="Da Costa M.S."/>
            <person name="Albuquerque L."/>
            <person name="Raposo P."/>
            <person name="Froufe H.J.C."/>
            <person name="Barroso C.S."/>
            <person name="Egas C."/>
        </authorList>
    </citation>
    <scope>NUCLEOTIDE SEQUENCE [LARGE SCALE GENOMIC DNA]</scope>
    <source>
        <strain evidence="16 17">AF-68</strain>
    </source>
</reference>
<comment type="catalytic activity">
    <reaction evidence="1 14">
        <text>1-(5-phospho-beta-D-ribosyl)-ATP + diphosphate = 5-phospho-alpha-D-ribose 1-diphosphate + ATP</text>
        <dbReference type="Rhea" id="RHEA:18473"/>
        <dbReference type="ChEBI" id="CHEBI:30616"/>
        <dbReference type="ChEBI" id="CHEBI:33019"/>
        <dbReference type="ChEBI" id="CHEBI:58017"/>
        <dbReference type="ChEBI" id="CHEBI:73183"/>
        <dbReference type="EC" id="2.4.2.17"/>
    </reaction>
</comment>
<dbReference type="Pfam" id="PF01634">
    <property type="entry name" value="HisG"/>
    <property type="match status" value="1"/>
</dbReference>
<accession>A0A399FA41</accession>
<comment type="pathway">
    <text evidence="3 14">Amino-acid biosynthesis; L-histidine biosynthesis; L-histidine from 5-phospho-alpha-D-ribose 1-diphosphate: step 1/9.</text>
</comment>
<dbReference type="PANTHER" id="PTHR21403:SF8">
    <property type="entry name" value="ATP PHOSPHORIBOSYLTRANSFERASE"/>
    <property type="match status" value="1"/>
</dbReference>
<keyword evidence="9 14" id="KW-0808">Transferase</keyword>
<keyword evidence="11 14" id="KW-0067">ATP-binding</keyword>
<evidence type="ECO:0000256" key="4">
    <source>
        <dbReference type="ARBA" id="ARBA00009489"/>
    </source>
</evidence>
<keyword evidence="7 14" id="KW-0028">Amino-acid biosynthesis</keyword>
<protein>
    <recommendedName>
        <fullName evidence="5 14">ATP phosphoribosyltransferase</fullName>
        <shortName evidence="14">ATP-PRT</shortName>
        <shortName evidence="14">ATP-PRTase</shortName>
        <ecNumber evidence="5 14">2.4.2.17</ecNumber>
    </recommendedName>
</protein>
<proteinExistence type="inferred from homology"/>
<dbReference type="HAMAP" id="MF_01018">
    <property type="entry name" value="HisG_Short"/>
    <property type="match status" value="1"/>
</dbReference>
<comment type="domain">
    <text evidence="14">Lacks the C-terminal regulatory region which is replaced by HisZ.</text>
</comment>
<evidence type="ECO:0000256" key="14">
    <source>
        <dbReference type="HAMAP-Rule" id="MF_01018"/>
    </source>
</evidence>
<evidence type="ECO:0000256" key="10">
    <source>
        <dbReference type="ARBA" id="ARBA00022741"/>
    </source>
</evidence>
<evidence type="ECO:0000256" key="7">
    <source>
        <dbReference type="ARBA" id="ARBA00022605"/>
    </source>
</evidence>
<keyword evidence="10 14" id="KW-0547">Nucleotide-binding</keyword>
<evidence type="ECO:0000256" key="1">
    <source>
        <dbReference type="ARBA" id="ARBA00000915"/>
    </source>
</evidence>
<evidence type="ECO:0000256" key="8">
    <source>
        <dbReference type="ARBA" id="ARBA00022676"/>
    </source>
</evidence>
<evidence type="ECO:0000256" key="12">
    <source>
        <dbReference type="ARBA" id="ARBA00023102"/>
    </source>
</evidence>
<comment type="caution">
    <text evidence="16">The sequence shown here is derived from an EMBL/GenBank/DDBJ whole genome shotgun (WGS) entry which is preliminary data.</text>
</comment>
<dbReference type="EMBL" id="QWLB01000041">
    <property type="protein sequence ID" value="RIH91501.1"/>
    <property type="molecule type" value="Genomic_DNA"/>
</dbReference>
<keyword evidence="12 14" id="KW-0368">Histidine biosynthesis</keyword>
<gene>
    <name evidence="14 16" type="primary">hisG</name>
    <name evidence="16" type="ORF">Mgrana_02626</name>
</gene>
<evidence type="ECO:0000256" key="13">
    <source>
        <dbReference type="ARBA" id="ARBA00024861"/>
    </source>
</evidence>
<dbReference type="GO" id="GO:0005737">
    <property type="term" value="C:cytoplasm"/>
    <property type="evidence" value="ECO:0007669"/>
    <property type="project" value="UniProtKB-SubCell"/>
</dbReference>
<dbReference type="InterPro" id="IPR024893">
    <property type="entry name" value="ATP_PRibTrfase_HisG_short"/>
</dbReference>
<evidence type="ECO:0000256" key="2">
    <source>
        <dbReference type="ARBA" id="ARBA00004496"/>
    </source>
</evidence>
<dbReference type="Gene3D" id="3.40.190.10">
    <property type="entry name" value="Periplasmic binding protein-like II"/>
    <property type="match status" value="2"/>
</dbReference>
<organism evidence="16 17">
    <name type="scientific">Meiothermus granaticius NBRC 107808</name>
    <dbReference type="NCBI Taxonomy" id="1227551"/>
    <lineage>
        <taxon>Bacteria</taxon>
        <taxon>Thermotogati</taxon>
        <taxon>Deinococcota</taxon>
        <taxon>Deinococci</taxon>
        <taxon>Thermales</taxon>
        <taxon>Thermaceae</taxon>
        <taxon>Meiothermus</taxon>
    </lineage>
</organism>
<evidence type="ECO:0000256" key="9">
    <source>
        <dbReference type="ARBA" id="ARBA00022679"/>
    </source>
</evidence>
<comment type="subcellular location">
    <subcellularLocation>
        <location evidence="2 14">Cytoplasm</location>
    </subcellularLocation>
</comment>
<evidence type="ECO:0000256" key="11">
    <source>
        <dbReference type="ARBA" id="ARBA00022840"/>
    </source>
</evidence>
<keyword evidence="8 14" id="KW-0328">Glycosyltransferase</keyword>
<dbReference type="Proteomes" id="UP000266178">
    <property type="component" value="Unassembled WGS sequence"/>
</dbReference>
<feature type="domain" description="ATP phosphoribosyltransferase catalytic" evidence="15">
    <location>
        <begin position="55"/>
        <end position="203"/>
    </location>
</feature>
<dbReference type="GO" id="GO:0003879">
    <property type="term" value="F:ATP phosphoribosyltransferase activity"/>
    <property type="evidence" value="ECO:0007669"/>
    <property type="project" value="UniProtKB-UniRule"/>
</dbReference>
<dbReference type="GO" id="GO:0005524">
    <property type="term" value="F:ATP binding"/>
    <property type="evidence" value="ECO:0007669"/>
    <property type="project" value="UniProtKB-KW"/>
</dbReference>
<dbReference type="OrthoDB" id="9801867at2"/>
<dbReference type="CDD" id="cd13595">
    <property type="entry name" value="PBP2_HisGs"/>
    <property type="match status" value="1"/>
</dbReference>
<dbReference type="InterPro" id="IPR001348">
    <property type="entry name" value="ATP_PRibTrfase_HisG"/>
</dbReference>
<evidence type="ECO:0000256" key="5">
    <source>
        <dbReference type="ARBA" id="ARBA00011946"/>
    </source>
</evidence>
<dbReference type="InterPro" id="IPR013820">
    <property type="entry name" value="ATP_PRibTrfase_cat"/>
</dbReference>
<name>A0A399FA41_9DEIN</name>
<sequence length="219" mass="23586">MIGGRYSLVVALPKGRNFNDGYGALQQAGLRLPAFGAERALLHGQPGEVALLELRNHDVPTYVDLGIADLGIVGKDVLLESGRDVYEPVDLRTGVCRLSLIRLPGENGPLRRIATKYPNFTARVLRQRGIVADVVELAGNVELAAITGLTDAIVDLVSTGATLRANGLVEVEVWARSSTRLIVNRQSLKLKRERLRPLIARLRQQADAQAPGQTGGAVT</sequence>
<dbReference type="PANTHER" id="PTHR21403">
    <property type="entry name" value="ATP PHOSPHORIBOSYLTRANSFERASE ATP-PRTASE"/>
    <property type="match status" value="1"/>
</dbReference>
<evidence type="ECO:0000259" key="15">
    <source>
        <dbReference type="Pfam" id="PF01634"/>
    </source>
</evidence>
<keyword evidence="17" id="KW-1185">Reference proteome</keyword>
<evidence type="ECO:0000313" key="17">
    <source>
        <dbReference type="Proteomes" id="UP000266178"/>
    </source>
</evidence>
<keyword evidence="6 14" id="KW-0963">Cytoplasm</keyword>
<dbReference type="RefSeq" id="WP_119358075.1">
    <property type="nucleotide sequence ID" value="NZ_BJXM01000019.1"/>
</dbReference>
<evidence type="ECO:0000313" key="16">
    <source>
        <dbReference type="EMBL" id="RIH91501.1"/>
    </source>
</evidence>
<comment type="function">
    <text evidence="13 14">Catalyzes the condensation of ATP and 5-phosphoribose 1-diphosphate to form N'-(5'-phosphoribosyl)-ATP (PR-ATP). Has a crucial role in the pathway because the rate of histidine biosynthesis seems to be controlled primarily by regulation of HisG enzymatic activity.</text>
</comment>
<dbReference type="UniPathway" id="UPA00031">
    <property type="reaction ID" value="UER00006"/>
</dbReference>
<evidence type="ECO:0000256" key="3">
    <source>
        <dbReference type="ARBA" id="ARBA00004667"/>
    </source>
</evidence>
<dbReference type="EC" id="2.4.2.17" evidence="5 14"/>
<dbReference type="AlphaFoldDB" id="A0A399FA41"/>
<comment type="subunit">
    <text evidence="14">Heteromultimer composed of HisG and HisZ subunits.</text>
</comment>
<evidence type="ECO:0000256" key="6">
    <source>
        <dbReference type="ARBA" id="ARBA00022490"/>
    </source>
</evidence>
<dbReference type="SUPFAM" id="SSF53850">
    <property type="entry name" value="Periplasmic binding protein-like II"/>
    <property type="match status" value="1"/>
</dbReference>
<comment type="similarity">
    <text evidence="4 14">Belongs to the ATP phosphoribosyltransferase family. Short subfamily.</text>
</comment>